<dbReference type="Pfam" id="PF00440">
    <property type="entry name" value="TetR_N"/>
    <property type="match status" value="1"/>
</dbReference>
<dbReference type="Pfam" id="PF21313">
    <property type="entry name" value="EthR_C"/>
    <property type="match status" value="1"/>
</dbReference>
<dbReference type="AlphaFoldDB" id="A0A1M5K2Z0"/>
<dbReference type="GO" id="GO:0000976">
    <property type="term" value="F:transcription cis-regulatory region binding"/>
    <property type="evidence" value="ECO:0007669"/>
    <property type="project" value="TreeGrafter"/>
</dbReference>
<dbReference type="PANTHER" id="PTHR30055:SF184">
    <property type="entry name" value="HTH-TYPE TRANSCRIPTIONAL REGULATOR ETHR"/>
    <property type="match status" value="1"/>
</dbReference>
<dbReference type="GO" id="GO:0003700">
    <property type="term" value="F:DNA-binding transcription factor activity"/>
    <property type="evidence" value="ECO:0007669"/>
    <property type="project" value="TreeGrafter"/>
</dbReference>
<keyword evidence="5" id="KW-1185">Reference proteome</keyword>
<dbReference type="PROSITE" id="PS50977">
    <property type="entry name" value="HTH_TETR_2"/>
    <property type="match status" value="1"/>
</dbReference>
<dbReference type="InterPro" id="IPR001647">
    <property type="entry name" value="HTH_TetR"/>
</dbReference>
<dbReference type="EMBL" id="FQVU01000003">
    <property type="protein sequence ID" value="SHG46909.1"/>
    <property type="molecule type" value="Genomic_DNA"/>
</dbReference>
<dbReference type="Proteomes" id="UP000186132">
    <property type="component" value="Unassembled WGS sequence"/>
</dbReference>
<feature type="DNA-binding region" description="H-T-H motif" evidence="2">
    <location>
        <begin position="28"/>
        <end position="47"/>
    </location>
</feature>
<dbReference type="InterPro" id="IPR036271">
    <property type="entry name" value="Tet_transcr_reg_TetR-rel_C_sf"/>
</dbReference>
<dbReference type="PANTHER" id="PTHR30055">
    <property type="entry name" value="HTH-TYPE TRANSCRIPTIONAL REGULATOR RUTR"/>
    <property type="match status" value="1"/>
</dbReference>
<organism evidence="4 5">
    <name type="scientific">Jatrophihabitans endophyticus</name>
    <dbReference type="NCBI Taxonomy" id="1206085"/>
    <lineage>
        <taxon>Bacteria</taxon>
        <taxon>Bacillati</taxon>
        <taxon>Actinomycetota</taxon>
        <taxon>Actinomycetes</taxon>
        <taxon>Jatrophihabitantales</taxon>
        <taxon>Jatrophihabitantaceae</taxon>
        <taxon>Jatrophihabitans</taxon>
    </lineage>
</organism>
<protein>
    <submittedName>
        <fullName evidence="4">Transcriptional regulator, TetR family</fullName>
    </submittedName>
</protein>
<evidence type="ECO:0000259" key="3">
    <source>
        <dbReference type="PROSITE" id="PS50977"/>
    </source>
</evidence>
<dbReference type="SUPFAM" id="SSF48498">
    <property type="entry name" value="Tetracyclin repressor-like, C-terminal domain"/>
    <property type="match status" value="1"/>
</dbReference>
<name>A0A1M5K2Z0_9ACTN</name>
<sequence>MERRDLARRSLIAATHRLLESRPWPEITIDDITHDAGMSRTAFYQHFTDRQDLLLTLFATLADNLARVADAWMTGGDDPAAEHRRSLAGLTELYLTHGRLLQAVFDAAVSEPDVAHAYEHLAAGIVAATADGIRRDMANGHTEVDDPDEMSRALSALMERYLLRSFGREPFPDPAAVTDTLATIWTRTLYPHPPEAGAAAWSEAARTR</sequence>
<proteinExistence type="predicted"/>
<evidence type="ECO:0000256" key="1">
    <source>
        <dbReference type="ARBA" id="ARBA00023125"/>
    </source>
</evidence>
<dbReference type="InterPro" id="IPR049397">
    <property type="entry name" value="EthR_C"/>
</dbReference>
<dbReference type="InterPro" id="IPR009057">
    <property type="entry name" value="Homeodomain-like_sf"/>
</dbReference>
<keyword evidence="1 2" id="KW-0238">DNA-binding</keyword>
<gene>
    <name evidence="4" type="ORF">SAMN05443575_2037</name>
</gene>
<evidence type="ECO:0000313" key="5">
    <source>
        <dbReference type="Proteomes" id="UP000186132"/>
    </source>
</evidence>
<accession>A0A1M5K2Z0</accession>
<feature type="domain" description="HTH tetR-type" evidence="3">
    <location>
        <begin position="5"/>
        <end position="65"/>
    </location>
</feature>
<dbReference type="Gene3D" id="1.10.357.10">
    <property type="entry name" value="Tetracycline Repressor, domain 2"/>
    <property type="match status" value="1"/>
</dbReference>
<dbReference type="InterPro" id="IPR050109">
    <property type="entry name" value="HTH-type_TetR-like_transc_reg"/>
</dbReference>
<evidence type="ECO:0000313" key="4">
    <source>
        <dbReference type="EMBL" id="SHG46909.1"/>
    </source>
</evidence>
<dbReference type="SUPFAM" id="SSF46689">
    <property type="entry name" value="Homeodomain-like"/>
    <property type="match status" value="1"/>
</dbReference>
<dbReference type="Gene3D" id="1.10.10.60">
    <property type="entry name" value="Homeodomain-like"/>
    <property type="match status" value="1"/>
</dbReference>
<dbReference type="STRING" id="1206085.SAMN05443575_2037"/>
<evidence type="ECO:0000256" key="2">
    <source>
        <dbReference type="PROSITE-ProRule" id="PRU00335"/>
    </source>
</evidence>
<reference evidence="4 5" key="1">
    <citation type="submission" date="2016-11" db="EMBL/GenBank/DDBJ databases">
        <authorList>
            <person name="Jaros S."/>
            <person name="Januszkiewicz K."/>
            <person name="Wedrychowicz H."/>
        </authorList>
    </citation>
    <scope>NUCLEOTIDE SEQUENCE [LARGE SCALE GENOMIC DNA]</scope>
    <source>
        <strain evidence="4 5">DSM 45627</strain>
    </source>
</reference>